<evidence type="ECO:0000259" key="19">
    <source>
        <dbReference type="PROSITE" id="PS51060"/>
    </source>
</evidence>
<comment type="subcellular location">
    <subcellularLocation>
        <location evidence="1">Nucleus</location>
    </subcellularLocation>
</comment>
<dbReference type="SUPFAM" id="SSF56399">
    <property type="entry name" value="ADP-ribosylation"/>
    <property type="match status" value="1"/>
</dbReference>
<proteinExistence type="inferred from homology"/>
<dbReference type="Pfam" id="PF00533">
    <property type="entry name" value="BRCT"/>
    <property type="match status" value="1"/>
</dbReference>
<evidence type="ECO:0000256" key="2">
    <source>
        <dbReference type="ARBA" id="ARBA00022676"/>
    </source>
</evidence>
<dbReference type="OrthoDB" id="2017365at2759"/>
<sequence length="707" mass="78547">MASTFKNHIIALSGTFPDHKQAVLVKKIESGGGTYTAKLVDTCTHLVTTQKDVDDNKLKCKQAASIDGIKIVACDWLLDSETAGKPALETSYLLTAKAAPVPAINGRPVRSSRTKQQPSSTSVNTSEDDDEDDQPALDTKTSKGKKQAASSKAKRPITADDDEDDTNTAKTQDEPPAKKQKDAQKATSPTLKVPVDEQSTFRFTHEVFIDQDGLIYDAALNQTNASNNNNKFYLIQLLADKNSARCTIWTRWGRVGERGQSATFPGMTLDEAKDLFDKKFKSKTGLSWSNRLYAPKAGKYTFIERNYEDDSEDEDEDEKKKGKKVKEDVEEVKATECTLPQPIQELVALIFNQQFMLSTMASMSYDAKKLPLGKLSKRTLMSGFEVLKDLSELVANPSLATQKHGQPFGRAAELLSNQYFTLIPHVFGRSRPPVIGSLDLIKREVELLETLTDMEIANEIMKDSKATDTGIHPLDAQFSGLGLEEMTPLNSATTEYRELQDYLVKSHGQTHRINYKLKHIFRVERFGEKQRFESSPFANLPNSNRRLLWHGSRSTNYGGILSQGLRIAPPEAPVTGYMFGKGVYFADISSKSANYCFSHGSGNIGILMLCDVELGDPMLELVDSDYNACENAKKQGSLSTLGKGQTVPQGWKDASCVNEDLKGAIMPDVSSPPKKQDKTDAWLQYNEYIVYDVAQIRVKYLLYVHMS</sequence>
<dbReference type="GO" id="GO:0016779">
    <property type="term" value="F:nucleotidyltransferase activity"/>
    <property type="evidence" value="ECO:0007669"/>
    <property type="project" value="UniProtKB-KW"/>
</dbReference>
<feature type="compositionally biased region" description="Polar residues" evidence="16">
    <location>
        <begin position="114"/>
        <end position="125"/>
    </location>
</feature>
<dbReference type="EC" id="2.4.2.-" evidence="15"/>
<dbReference type="InterPro" id="IPR036930">
    <property type="entry name" value="WGR_dom_sf"/>
</dbReference>
<evidence type="ECO:0000256" key="11">
    <source>
        <dbReference type="ARBA" id="ARBA00023125"/>
    </source>
</evidence>
<dbReference type="FunFam" id="2.20.140.10:FF:000001">
    <property type="entry name" value="Poly [ADP-ribose] polymerase"/>
    <property type="match status" value="1"/>
</dbReference>
<gene>
    <name evidence="21" type="ORF">ACJ72_06540</name>
</gene>
<evidence type="ECO:0000256" key="1">
    <source>
        <dbReference type="ARBA" id="ARBA00004123"/>
    </source>
</evidence>
<dbReference type="PROSITE" id="PS51059">
    <property type="entry name" value="PARP_CATALYTIC"/>
    <property type="match status" value="1"/>
</dbReference>
<dbReference type="GO" id="GO:0003950">
    <property type="term" value="F:NAD+ poly-ADP-ribosyltransferase activity"/>
    <property type="evidence" value="ECO:0007669"/>
    <property type="project" value="UniProtKB-UniRule"/>
</dbReference>
<dbReference type="SMART" id="SM00292">
    <property type="entry name" value="BRCT"/>
    <property type="match status" value="1"/>
</dbReference>
<evidence type="ECO:0000313" key="21">
    <source>
        <dbReference type="EMBL" id="OAX79141.1"/>
    </source>
</evidence>
<dbReference type="STRING" id="1658172.A0A1B7NQP3"/>
<keyword evidence="7" id="KW-0013">ADP-ribosylation</keyword>
<evidence type="ECO:0000256" key="6">
    <source>
        <dbReference type="ARBA" id="ARBA00022737"/>
    </source>
</evidence>
<dbReference type="Pfam" id="PF05406">
    <property type="entry name" value="WGR"/>
    <property type="match status" value="1"/>
</dbReference>
<dbReference type="Gene3D" id="3.90.228.10">
    <property type="match status" value="1"/>
</dbReference>
<evidence type="ECO:0000256" key="14">
    <source>
        <dbReference type="ARBA" id="ARBA00033987"/>
    </source>
</evidence>
<keyword evidence="6" id="KW-0677">Repeat</keyword>
<comment type="caution">
    <text evidence="21">The sequence shown here is derived from an EMBL/GenBank/DDBJ whole genome shotgun (WGS) entry which is preliminary data.</text>
</comment>
<dbReference type="CDD" id="cd00027">
    <property type="entry name" value="BRCT"/>
    <property type="match status" value="1"/>
</dbReference>
<reference evidence="21 22" key="1">
    <citation type="submission" date="2015-07" db="EMBL/GenBank/DDBJ databases">
        <title>Emmonsia species relationships and genome sequence.</title>
        <authorList>
            <person name="Cuomo C.A."/>
            <person name="Schwartz I.S."/>
            <person name="Kenyon C."/>
            <person name="de Hoog G.S."/>
            <person name="Govender N.P."/>
            <person name="Botha A."/>
            <person name="Moreno L."/>
            <person name="de Vries M."/>
            <person name="Munoz J.F."/>
            <person name="Stielow J.B."/>
        </authorList>
    </citation>
    <scope>NUCLEOTIDE SEQUENCE [LARGE SCALE GENOMIC DNA]</scope>
    <source>
        <strain evidence="21 22">CBS 136260</strain>
    </source>
</reference>
<evidence type="ECO:0000256" key="12">
    <source>
        <dbReference type="ARBA" id="ARBA00023242"/>
    </source>
</evidence>
<keyword evidence="8" id="KW-0863">Zinc-finger</keyword>
<dbReference type="PANTHER" id="PTHR10459">
    <property type="entry name" value="DNA LIGASE"/>
    <property type="match status" value="1"/>
</dbReference>
<dbReference type="InterPro" id="IPR004102">
    <property type="entry name" value="Poly(ADP-ribose)pol_reg_dom"/>
</dbReference>
<dbReference type="InterPro" id="IPR001357">
    <property type="entry name" value="BRCT_dom"/>
</dbReference>
<feature type="compositionally biased region" description="Acidic residues" evidence="16">
    <location>
        <begin position="308"/>
        <end position="317"/>
    </location>
</feature>
<accession>A0A1B7NQP3</accession>
<dbReference type="GO" id="GO:1990404">
    <property type="term" value="F:NAD+-protein mono-ADP-ribosyltransferase activity"/>
    <property type="evidence" value="ECO:0007669"/>
    <property type="project" value="TreeGrafter"/>
</dbReference>
<keyword evidence="10 15" id="KW-0520">NAD</keyword>
<feature type="domain" description="PARP catalytic" evidence="18">
    <location>
        <begin position="472"/>
        <end position="707"/>
    </location>
</feature>
<protein>
    <recommendedName>
        <fullName evidence="15">Poly [ADP-ribose] polymerase</fullName>
        <shortName evidence="15">PARP</shortName>
        <ecNumber evidence="15">2.4.2.-</ecNumber>
    </recommendedName>
</protein>
<feature type="compositionally biased region" description="Acidic residues" evidence="16">
    <location>
        <begin position="126"/>
        <end position="135"/>
    </location>
</feature>
<dbReference type="SMART" id="SM00773">
    <property type="entry name" value="WGR"/>
    <property type="match status" value="1"/>
</dbReference>
<dbReference type="Gene3D" id="3.40.50.10190">
    <property type="entry name" value="BRCT domain"/>
    <property type="match status" value="1"/>
</dbReference>
<feature type="region of interest" description="Disordered" evidence="16">
    <location>
        <begin position="308"/>
        <end position="327"/>
    </location>
</feature>
<dbReference type="GO" id="GO:0006302">
    <property type="term" value="P:double-strand break repair"/>
    <property type="evidence" value="ECO:0007669"/>
    <property type="project" value="TreeGrafter"/>
</dbReference>
<feature type="domain" description="WGR" evidence="20">
    <location>
        <begin position="204"/>
        <end position="300"/>
    </location>
</feature>
<evidence type="ECO:0000256" key="7">
    <source>
        <dbReference type="ARBA" id="ARBA00022765"/>
    </source>
</evidence>
<evidence type="ECO:0000259" key="20">
    <source>
        <dbReference type="PROSITE" id="PS51977"/>
    </source>
</evidence>
<dbReference type="InterPro" id="IPR036616">
    <property type="entry name" value="Poly(ADP-ribose)pol_reg_dom_sf"/>
</dbReference>
<organism evidence="21 22">
    <name type="scientific">Emergomyces africanus</name>
    <dbReference type="NCBI Taxonomy" id="1955775"/>
    <lineage>
        <taxon>Eukaryota</taxon>
        <taxon>Fungi</taxon>
        <taxon>Dikarya</taxon>
        <taxon>Ascomycota</taxon>
        <taxon>Pezizomycotina</taxon>
        <taxon>Eurotiomycetes</taxon>
        <taxon>Eurotiomycetidae</taxon>
        <taxon>Onygenales</taxon>
        <taxon>Ajellomycetaceae</taxon>
        <taxon>Emergomyces</taxon>
    </lineage>
</organism>
<name>A0A1B7NQP3_9EURO</name>
<keyword evidence="2 15" id="KW-0328">Glycosyltransferase</keyword>
<dbReference type="PROSITE" id="PS51977">
    <property type="entry name" value="WGR"/>
    <property type="match status" value="1"/>
</dbReference>
<evidence type="ECO:0000313" key="22">
    <source>
        <dbReference type="Proteomes" id="UP000091918"/>
    </source>
</evidence>
<dbReference type="SUPFAM" id="SSF47587">
    <property type="entry name" value="Domain of poly(ADP-ribose) polymerase"/>
    <property type="match status" value="1"/>
</dbReference>
<dbReference type="FunFam" id="3.90.228.10:FF:000002">
    <property type="entry name" value="Poly [ADP-ribose] polymerase"/>
    <property type="match status" value="1"/>
</dbReference>
<comment type="catalytic activity">
    <reaction evidence="14">
        <text>NAD(+) + (ADP-D-ribosyl)n-acceptor = nicotinamide + (ADP-D-ribosyl)n+1-acceptor + H(+).</text>
        <dbReference type="EC" id="2.4.2.30"/>
    </reaction>
</comment>
<keyword evidence="11" id="KW-0238">DNA-binding</keyword>
<feature type="domain" description="PARP alpha-helical" evidence="19">
    <location>
        <begin position="336"/>
        <end position="462"/>
    </location>
</feature>
<dbReference type="GO" id="GO:0008270">
    <property type="term" value="F:zinc ion binding"/>
    <property type="evidence" value="ECO:0007669"/>
    <property type="project" value="UniProtKB-KW"/>
</dbReference>
<feature type="compositionally biased region" description="Basic and acidic residues" evidence="16">
    <location>
        <begin position="171"/>
        <end position="184"/>
    </location>
</feature>
<dbReference type="GO" id="GO:0003677">
    <property type="term" value="F:DNA binding"/>
    <property type="evidence" value="ECO:0007669"/>
    <property type="project" value="UniProtKB-KW"/>
</dbReference>
<dbReference type="Pfam" id="PF02877">
    <property type="entry name" value="PARP_reg"/>
    <property type="match status" value="1"/>
</dbReference>
<dbReference type="InterPro" id="IPR050800">
    <property type="entry name" value="ARTD/PARP"/>
</dbReference>
<evidence type="ECO:0000259" key="18">
    <source>
        <dbReference type="PROSITE" id="PS51059"/>
    </source>
</evidence>
<evidence type="ECO:0000256" key="10">
    <source>
        <dbReference type="ARBA" id="ARBA00023027"/>
    </source>
</evidence>
<feature type="region of interest" description="Disordered" evidence="16">
    <location>
        <begin position="104"/>
        <end position="193"/>
    </location>
</feature>
<keyword evidence="22" id="KW-1185">Reference proteome</keyword>
<evidence type="ECO:0000256" key="3">
    <source>
        <dbReference type="ARBA" id="ARBA00022679"/>
    </source>
</evidence>
<dbReference type="SUPFAM" id="SSF52113">
    <property type="entry name" value="BRCT domain"/>
    <property type="match status" value="1"/>
</dbReference>
<evidence type="ECO:0000256" key="15">
    <source>
        <dbReference type="RuleBase" id="RU362114"/>
    </source>
</evidence>
<dbReference type="FunFam" id="1.20.142.10:FF:000002">
    <property type="entry name" value="Poly [ADP-ribose] polymerase"/>
    <property type="match status" value="1"/>
</dbReference>
<dbReference type="PROSITE" id="PS51060">
    <property type="entry name" value="PARP_ALPHA_HD"/>
    <property type="match status" value="1"/>
</dbReference>
<dbReference type="Pfam" id="PF00644">
    <property type="entry name" value="PARP"/>
    <property type="match status" value="1"/>
</dbReference>
<dbReference type="Gene3D" id="1.20.142.10">
    <property type="entry name" value="Poly(ADP-ribose) polymerase, regulatory domain"/>
    <property type="match status" value="1"/>
</dbReference>
<dbReference type="GO" id="GO:0005730">
    <property type="term" value="C:nucleolus"/>
    <property type="evidence" value="ECO:0007669"/>
    <property type="project" value="TreeGrafter"/>
</dbReference>
<dbReference type="PROSITE" id="PS50172">
    <property type="entry name" value="BRCT"/>
    <property type="match status" value="1"/>
</dbReference>
<keyword evidence="3 15" id="KW-0808">Transferase</keyword>
<evidence type="ECO:0000256" key="5">
    <source>
        <dbReference type="ARBA" id="ARBA00022723"/>
    </source>
</evidence>
<keyword evidence="4" id="KW-0548">Nucleotidyltransferase</keyword>
<dbReference type="InterPro" id="IPR036420">
    <property type="entry name" value="BRCT_dom_sf"/>
</dbReference>
<evidence type="ECO:0000259" key="17">
    <source>
        <dbReference type="PROSITE" id="PS50172"/>
    </source>
</evidence>
<dbReference type="InterPro" id="IPR008893">
    <property type="entry name" value="WGR_domain"/>
</dbReference>
<dbReference type="GO" id="GO:0070212">
    <property type="term" value="P:protein poly-ADP-ribosylation"/>
    <property type="evidence" value="ECO:0007669"/>
    <property type="project" value="TreeGrafter"/>
</dbReference>
<evidence type="ECO:0000256" key="16">
    <source>
        <dbReference type="SAM" id="MobiDB-lite"/>
    </source>
</evidence>
<dbReference type="EMBL" id="LGUA01001139">
    <property type="protein sequence ID" value="OAX79141.1"/>
    <property type="molecule type" value="Genomic_DNA"/>
</dbReference>
<evidence type="ECO:0000256" key="4">
    <source>
        <dbReference type="ARBA" id="ARBA00022695"/>
    </source>
</evidence>
<keyword evidence="9" id="KW-0862">Zinc</keyword>
<dbReference type="Proteomes" id="UP000091918">
    <property type="component" value="Unassembled WGS sequence"/>
</dbReference>
<dbReference type="CDD" id="cd07997">
    <property type="entry name" value="WGR_PARP"/>
    <property type="match status" value="1"/>
</dbReference>
<keyword evidence="12" id="KW-0539">Nucleus</keyword>
<dbReference type="CDD" id="cd01437">
    <property type="entry name" value="parp_like"/>
    <property type="match status" value="1"/>
</dbReference>
<keyword evidence="5" id="KW-0479">Metal-binding</keyword>
<dbReference type="InterPro" id="IPR012317">
    <property type="entry name" value="Poly(ADP-ribose)pol_cat_dom"/>
</dbReference>
<evidence type="ECO:0000256" key="8">
    <source>
        <dbReference type="ARBA" id="ARBA00022771"/>
    </source>
</evidence>
<dbReference type="PANTHER" id="PTHR10459:SF60">
    <property type="entry name" value="POLY [ADP-RIBOSE] POLYMERASE 2"/>
    <property type="match status" value="1"/>
</dbReference>
<evidence type="ECO:0000256" key="9">
    <source>
        <dbReference type="ARBA" id="ARBA00022833"/>
    </source>
</evidence>
<evidence type="ECO:0000256" key="13">
    <source>
        <dbReference type="ARBA" id="ARBA00024347"/>
    </source>
</evidence>
<comment type="similarity">
    <text evidence="13">Belongs to the ARTD/PARP family.</text>
</comment>
<dbReference type="AlphaFoldDB" id="A0A1B7NQP3"/>
<dbReference type="Gene3D" id="2.20.140.10">
    <property type="entry name" value="WGR domain"/>
    <property type="match status" value="1"/>
</dbReference>
<feature type="domain" description="BRCT" evidence="17">
    <location>
        <begin position="1"/>
        <end position="94"/>
    </location>
</feature>
<dbReference type="SUPFAM" id="SSF142921">
    <property type="entry name" value="WGR domain-like"/>
    <property type="match status" value="1"/>
</dbReference>